<dbReference type="Proteomes" id="UP000319908">
    <property type="component" value="Unassembled WGS sequence"/>
</dbReference>
<keyword evidence="2" id="KW-1185">Reference proteome</keyword>
<evidence type="ECO:0000313" key="1">
    <source>
        <dbReference type="EMBL" id="TWU15950.1"/>
    </source>
</evidence>
<gene>
    <name evidence="1" type="ORF">Poly21_31540</name>
</gene>
<dbReference type="RefSeq" id="WP_146407701.1">
    <property type="nucleotide sequence ID" value="NZ_SJPU01000002.1"/>
</dbReference>
<evidence type="ECO:0000313" key="2">
    <source>
        <dbReference type="Proteomes" id="UP000319908"/>
    </source>
</evidence>
<dbReference type="EMBL" id="SJPU01000002">
    <property type="protein sequence ID" value="TWU15950.1"/>
    <property type="molecule type" value="Genomic_DNA"/>
</dbReference>
<dbReference type="AlphaFoldDB" id="A0A5C6BUK7"/>
<organism evidence="1 2">
    <name type="scientific">Allorhodopirellula heiligendammensis</name>
    <dbReference type="NCBI Taxonomy" id="2714739"/>
    <lineage>
        <taxon>Bacteria</taxon>
        <taxon>Pseudomonadati</taxon>
        <taxon>Planctomycetota</taxon>
        <taxon>Planctomycetia</taxon>
        <taxon>Pirellulales</taxon>
        <taxon>Pirellulaceae</taxon>
        <taxon>Allorhodopirellula</taxon>
    </lineage>
</organism>
<protein>
    <submittedName>
        <fullName evidence="1">Uncharacterized protein</fullName>
    </submittedName>
</protein>
<name>A0A5C6BUK7_9BACT</name>
<sequence length="137" mass="15171">MSALIGNIVFDLVDRPFELPKWSTAVFVQPGTQFTGVQMLPPTGRPFTRILTLIDAAFVLQANQDIQTSKVGFALPVTAFGVNYSLTYRRLFFVANVEILQAEILPHASGQKFGVPYIHTPASRVTSAWTFITVPRD</sequence>
<comment type="caution">
    <text evidence="1">The sequence shown here is derived from an EMBL/GenBank/DDBJ whole genome shotgun (WGS) entry which is preliminary data.</text>
</comment>
<proteinExistence type="predicted"/>
<reference evidence="1 2" key="1">
    <citation type="journal article" date="2020" name="Antonie Van Leeuwenhoek">
        <title>Rhodopirellula heiligendammensis sp. nov., Rhodopirellula pilleata sp. nov., and Rhodopirellula solitaria sp. nov. isolated from natural or artificial marine surfaces in Northern Germany and California, USA, and emended description of the genus Rhodopirellula.</title>
        <authorList>
            <person name="Kallscheuer N."/>
            <person name="Wiegand S."/>
            <person name="Jogler M."/>
            <person name="Boedeker C."/>
            <person name="Peeters S.H."/>
            <person name="Rast P."/>
            <person name="Heuer A."/>
            <person name="Jetten M.S.M."/>
            <person name="Rohde M."/>
            <person name="Jogler C."/>
        </authorList>
    </citation>
    <scope>NUCLEOTIDE SEQUENCE [LARGE SCALE GENOMIC DNA]</scope>
    <source>
        <strain evidence="1 2">Poly21</strain>
    </source>
</reference>
<dbReference type="OrthoDB" id="285425at2"/>
<accession>A0A5C6BUK7</accession>